<evidence type="ECO:0000256" key="6">
    <source>
        <dbReference type="ARBA" id="ARBA00022833"/>
    </source>
</evidence>
<reference evidence="8 9" key="1">
    <citation type="journal article" date="2016" name="Nat. Commun.">
        <title>Thousands of microbial genomes shed light on interconnected biogeochemical processes in an aquifer system.</title>
        <authorList>
            <person name="Anantharaman K."/>
            <person name="Brown C.T."/>
            <person name="Hug L.A."/>
            <person name="Sharon I."/>
            <person name="Castelle C.J."/>
            <person name="Probst A.J."/>
            <person name="Thomas B.C."/>
            <person name="Singh A."/>
            <person name="Wilkins M.J."/>
            <person name="Karaoz U."/>
            <person name="Brodie E.L."/>
            <person name="Williams K.H."/>
            <person name="Hubbard S.S."/>
            <person name="Banfield J.F."/>
        </authorList>
    </citation>
    <scope>NUCLEOTIDE SEQUENCE [LARGE SCALE GENOMIC DNA]</scope>
</reference>
<evidence type="ECO:0000313" key="9">
    <source>
        <dbReference type="Proteomes" id="UP000176665"/>
    </source>
</evidence>
<dbReference type="AlphaFoldDB" id="A0A1F5YVE2"/>
<accession>A0A1F5YVE2</accession>
<dbReference type="InterPro" id="IPR006330">
    <property type="entry name" value="Ado/ade_deaminase"/>
</dbReference>
<evidence type="ECO:0000256" key="4">
    <source>
        <dbReference type="ARBA" id="ARBA00022723"/>
    </source>
</evidence>
<dbReference type="GO" id="GO:0004000">
    <property type="term" value="F:adenosine deaminase activity"/>
    <property type="evidence" value="ECO:0007669"/>
    <property type="project" value="TreeGrafter"/>
</dbReference>
<evidence type="ECO:0000256" key="2">
    <source>
        <dbReference type="ARBA" id="ARBA00006676"/>
    </source>
</evidence>
<organism evidence="8 9">
    <name type="scientific">Candidatus Gottesmanbacteria bacterium RBG_16_37_8</name>
    <dbReference type="NCBI Taxonomy" id="1798371"/>
    <lineage>
        <taxon>Bacteria</taxon>
        <taxon>Candidatus Gottesmaniibacteriota</taxon>
    </lineage>
</organism>
<dbReference type="Gene3D" id="3.20.20.140">
    <property type="entry name" value="Metal-dependent hydrolases"/>
    <property type="match status" value="1"/>
</dbReference>
<dbReference type="Pfam" id="PF00962">
    <property type="entry name" value="A_deaminase"/>
    <property type="match status" value="1"/>
</dbReference>
<comment type="similarity">
    <text evidence="2">Belongs to the metallo-dependent hydrolases superfamily. Adenosine and AMP deaminases family.</text>
</comment>
<keyword evidence="4" id="KW-0479">Metal-binding</keyword>
<dbReference type="Proteomes" id="UP000176665">
    <property type="component" value="Unassembled WGS sequence"/>
</dbReference>
<evidence type="ECO:0000313" key="8">
    <source>
        <dbReference type="EMBL" id="OGG03937.1"/>
    </source>
</evidence>
<dbReference type="InterPro" id="IPR032466">
    <property type="entry name" value="Metal_Hydrolase"/>
</dbReference>
<evidence type="ECO:0000256" key="3">
    <source>
        <dbReference type="ARBA" id="ARBA00012784"/>
    </source>
</evidence>
<sequence length="330" mass="37336">MKTTDTDFGTLTELHVHIGSSVDPAIMWEIAHDQGIKLPTKNYWEFLKLITVPDKTTYQKYLDLFTWTELIQSSPEAIDKSVYSIASGAYRRNNITTLEIRFNPMKRNRGGERDLDHILMSAIHGMERAMLAYPVRVGLIICFDRSFSTELNAILAQKAIKYSKRGVVGIDLAGRIDKSFEVASLVDMVNDCRKSGLGITIHTGEATDSLEVTRVVELLSPDRIGHGVKSVTDDKLLKLLSDRKIVLEICPTSNLHTGVVDSWDKFRSIFEKFKKYQVPFTINTDGPEMLITNLRREYQLLLDNKVLTKEDLDKATEIAFKSSFIKDGSI</sequence>
<dbReference type="PANTHER" id="PTHR11409">
    <property type="entry name" value="ADENOSINE DEAMINASE"/>
    <property type="match status" value="1"/>
</dbReference>
<keyword evidence="6" id="KW-0862">Zinc</keyword>
<dbReference type="SUPFAM" id="SSF51556">
    <property type="entry name" value="Metallo-dependent hydrolases"/>
    <property type="match status" value="1"/>
</dbReference>
<name>A0A1F5YVE2_9BACT</name>
<evidence type="ECO:0000256" key="5">
    <source>
        <dbReference type="ARBA" id="ARBA00022801"/>
    </source>
</evidence>
<dbReference type="GO" id="GO:0005829">
    <property type="term" value="C:cytosol"/>
    <property type="evidence" value="ECO:0007669"/>
    <property type="project" value="TreeGrafter"/>
</dbReference>
<gene>
    <name evidence="8" type="ORF">A2W14_05725</name>
</gene>
<protein>
    <recommendedName>
        <fullName evidence="3">adenosine deaminase</fullName>
        <ecNumber evidence="3">3.5.4.4</ecNumber>
    </recommendedName>
</protein>
<evidence type="ECO:0000256" key="1">
    <source>
        <dbReference type="ARBA" id="ARBA00001947"/>
    </source>
</evidence>
<dbReference type="STRING" id="1798371.A2W14_05725"/>
<dbReference type="GO" id="GO:0046872">
    <property type="term" value="F:metal ion binding"/>
    <property type="evidence" value="ECO:0007669"/>
    <property type="project" value="UniProtKB-KW"/>
</dbReference>
<dbReference type="EMBL" id="MFJA01000011">
    <property type="protein sequence ID" value="OGG03937.1"/>
    <property type="molecule type" value="Genomic_DNA"/>
</dbReference>
<dbReference type="GO" id="GO:0046103">
    <property type="term" value="P:inosine biosynthetic process"/>
    <property type="evidence" value="ECO:0007669"/>
    <property type="project" value="TreeGrafter"/>
</dbReference>
<dbReference type="GO" id="GO:0043103">
    <property type="term" value="P:hypoxanthine salvage"/>
    <property type="evidence" value="ECO:0007669"/>
    <property type="project" value="TreeGrafter"/>
</dbReference>
<evidence type="ECO:0000259" key="7">
    <source>
        <dbReference type="Pfam" id="PF00962"/>
    </source>
</evidence>
<dbReference type="EC" id="3.5.4.4" evidence="3"/>
<comment type="cofactor">
    <cofactor evidence="1">
        <name>Zn(2+)</name>
        <dbReference type="ChEBI" id="CHEBI:29105"/>
    </cofactor>
</comment>
<dbReference type="PANTHER" id="PTHR11409:SF43">
    <property type="entry name" value="ADENOSINE DEAMINASE"/>
    <property type="match status" value="1"/>
</dbReference>
<proteinExistence type="inferred from homology"/>
<dbReference type="GO" id="GO:0006154">
    <property type="term" value="P:adenosine catabolic process"/>
    <property type="evidence" value="ECO:0007669"/>
    <property type="project" value="TreeGrafter"/>
</dbReference>
<feature type="domain" description="Adenosine deaminase" evidence="7">
    <location>
        <begin position="12"/>
        <end position="327"/>
    </location>
</feature>
<keyword evidence="5" id="KW-0378">Hydrolase</keyword>
<comment type="caution">
    <text evidence="8">The sequence shown here is derived from an EMBL/GenBank/DDBJ whole genome shotgun (WGS) entry which is preliminary data.</text>
</comment>
<dbReference type="InterPro" id="IPR001365">
    <property type="entry name" value="A_deaminase_dom"/>
</dbReference>